<feature type="transmembrane region" description="Helical" evidence="9">
    <location>
        <begin position="93"/>
        <end position="115"/>
    </location>
</feature>
<dbReference type="GO" id="GO:0015740">
    <property type="term" value="P:C4-dicarboxylate transport"/>
    <property type="evidence" value="ECO:0007669"/>
    <property type="project" value="TreeGrafter"/>
</dbReference>
<evidence type="ECO:0000256" key="6">
    <source>
        <dbReference type="ARBA" id="ARBA00022989"/>
    </source>
</evidence>
<evidence type="ECO:0000256" key="1">
    <source>
        <dbReference type="ARBA" id="ARBA00004429"/>
    </source>
</evidence>
<dbReference type="InterPro" id="IPR055348">
    <property type="entry name" value="DctQ"/>
</dbReference>
<dbReference type="AlphaFoldDB" id="A0A1M4V3S9"/>
<name>A0A1M4V3S9_9GAMM</name>
<feature type="transmembrane region" description="Helical" evidence="9">
    <location>
        <begin position="20"/>
        <end position="41"/>
    </location>
</feature>
<evidence type="ECO:0000256" key="3">
    <source>
        <dbReference type="ARBA" id="ARBA00022475"/>
    </source>
</evidence>
<sequence>MIRFTTDLQRSLLGRISDIFALTGGFIMLVVAAVTVASIIGRTTIGQSIEGDYEITEMGLGMAIFLFLPACYIRKGHVIVDLFTANCKPSTLLTLEVISDIVFTVVSFTFAYRMSLSGMEAKEYLEQSMLLELPTWWTFIIGVVAMTLCGLCGLYRLFATLRGGNHE</sequence>
<gene>
    <name evidence="11" type="ORF">SAMN02745753_00551</name>
</gene>
<comment type="subunit">
    <text evidence="9">The complex comprises the extracytoplasmic solute receptor protein and the two transmembrane proteins.</text>
</comment>
<feature type="transmembrane region" description="Helical" evidence="9">
    <location>
        <begin position="53"/>
        <end position="73"/>
    </location>
</feature>
<comment type="similarity">
    <text evidence="8 9">Belongs to the TRAP transporter small permease family.</text>
</comment>
<evidence type="ECO:0000256" key="2">
    <source>
        <dbReference type="ARBA" id="ARBA00022448"/>
    </source>
</evidence>
<dbReference type="RefSeq" id="WP_072838196.1">
    <property type="nucleotide sequence ID" value="NZ_FQVF01000003.1"/>
</dbReference>
<dbReference type="OrthoDB" id="6900059at2"/>
<evidence type="ECO:0000313" key="11">
    <source>
        <dbReference type="EMBL" id="SHE63547.1"/>
    </source>
</evidence>
<evidence type="ECO:0000256" key="8">
    <source>
        <dbReference type="ARBA" id="ARBA00038436"/>
    </source>
</evidence>
<feature type="transmembrane region" description="Helical" evidence="9">
    <location>
        <begin position="135"/>
        <end position="158"/>
    </location>
</feature>
<comment type="subcellular location">
    <subcellularLocation>
        <location evidence="1 9">Cell inner membrane</location>
        <topology evidence="1 9">Multi-pass membrane protein</topology>
    </subcellularLocation>
</comment>
<keyword evidence="6 9" id="KW-1133">Transmembrane helix</keyword>
<keyword evidence="4 9" id="KW-0997">Cell inner membrane</keyword>
<evidence type="ECO:0000259" key="10">
    <source>
        <dbReference type="Pfam" id="PF04290"/>
    </source>
</evidence>
<accession>A0A1M4V3S9</accession>
<dbReference type="STRING" id="1122206.SAMN02745753_00551"/>
<evidence type="ECO:0000256" key="9">
    <source>
        <dbReference type="RuleBase" id="RU369079"/>
    </source>
</evidence>
<evidence type="ECO:0000256" key="5">
    <source>
        <dbReference type="ARBA" id="ARBA00022692"/>
    </source>
</evidence>
<keyword evidence="3" id="KW-1003">Cell membrane</keyword>
<dbReference type="PANTHER" id="PTHR35011:SF10">
    <property type="entry name" value="TRAP TRANSPORTER SMALL PERMEASE PROTEIN"/>
    <property type="match status" value="1"/>
</dbReference>
<reference evidence="12" key="1">
    <citation type="submission" date="2016-11" db="EMBL/GenBank/DDBJ databases">
        <authorList>
            <person name="Varghese N."/>
            <person name="Submissions S."/>
        </authorList>
    </citation>
    <scope>NUCLEOTIDE SEQUENCE [LARGE SCALE GENOMIC DNA]</scope>
    <source>
        <strain evidence="12">DSM 16579</strain>
    </source>
</reference>
<dbReference type="Pfam" id="PF04290">
    <property type="entry name" value="DctQ"/>
    <property type="match status" value="1"/>
</dbReference>
<keyword evidence="5 9" id="KW-0812">Transmembrane</keyword>
<keyword evidence="7 9" id="KW-0472">Membrane</keyword>
<keyword evidence="2 9" id="KW-0813">Transport</keyword>
<proteinExistence type="inferred from homology"/>
<protein>
    <recommendedName>
        <fullName evidence="9">TRAP transporter small permease protein</fullName>
    </recommendedName>
</protein>
<evidence type="ECO:0000256" key="4">
    <source>
        <dbReference type="ARBA" id="ARBA00022519"/>
    </source>
</evidence>
<dbReference type="PANTHER" id="PTHR35011">
    <property type="entry name" value="2,3-DIKETO-L-GULONATE TRAP TRANSPORTER SMALL PERMEASE PROTEIN YIAM"/>
    <property type="match status" value="1"/>
</dbReference>
<dbReference type="Proteomes" id="UP000184517">
    <property type="component" value="Unassembled WGS sequence"/>
</dbReference>
<dbReference type="EMBL" id="FQVF01000003">
    <property type="protein sequence ID" value="SHE63547.1"/>
    <property type="molecule type" value="Genomic_DNA"/>
</dbReference>
<feature type="domain" description="Tripartite ATP-independent periplasmic transporters DctQ component" evidence="10">
    <location>
        <begin position="32"/>
        <end position="162"/>
    </location>
</feature>
<dbReference type="InterPro" id="IPR007387">
    <property type="entry name" value="TRAP_DctQ"/>
</dbReference>
<dbReference type="GO" id="GO:0005886">
    <property type="term" value="C:plasma membrane"/>
    <property type="evidence" value="ECO:0007669"/>
    <property type="project" value="UniProtKB-SubCell"/>
</dbReference>
<evidence type="ECO:0000313" key="12">
    <source>
        <dbReference type="Proteomes" id="UP000184517"/>
    </source>
</evidence>
<keyword evidence="12" id="KW-1185">Reference proteome</keyword>
<evidence type="ECO:0000256" key="7">
    <source>
        <dbReference type="ARBA" id="ARBA00023136"/>
    </source>
</evidence>
<dbReference type="GO" id="GO:0022857">
    <property type="term" value="F:transmembrane transporter activity"/>
    <property type="evidence" value="ECO:0007669"/>
    <property type="project" value="UniProtKB-UniRule"/>
</dbReference>
<comment type="function">
    <text evidence="9">Part of the tripartite ATP-independent periplasmic (TRAP) transport system.</text>
</comment>
<organism evidence="11 12">
    <name type="scientific">Marinomonas polaris DSM 16579</name>
    <dbReference type="NCBI Taxonomy" id="1122206"/>
    <lineage>
        <taxon>Bacteria</taxon>
        <taxon>Pseudomonadati</taxon>
        <taxon>Pseudomonadota</taxon>
        <taxon>Gammaproteobacteria</taxon>
        <taxon>Oceanospirillales</taxon>
        <taxon>Oceanospirillaceae</taxon>
        <taxon>Marinomonas</taxon>
    </lineage>
</organism>